<organism evidence="2">
    <name type="scientific">Rosellinia necatrix</name>
    <name type="common">White root-rot fungus</name>
    <dbReference type="NCBI Taxonomy" id="77044"/>
    <lineage>
        <taxon>Eukaryota</taxon>
        <taxon>Fungi</taxon>
        <taxon>Dikarya</taxon>
        <taxon>Ascomycota</taxon>
        <taxon>Pezizomycotina</taxon>
        <taxon>Sordariomycetes</taxon>
        <taxon>Xylariomycetidae</taxon>
        <taxon>Xylariales</taxon>
        <taxon>Xylariaceae</taxon>
        <taxon>Rosellinia</taxon>
    </lineage>
</organism>
<name>A0A1S8ABM6_ROSNE</name>
<proteinExistence type="predicted"/>
<dbReference type="Proteomes" id="UP000054516">
    <property type="component" value="Unassembled WGS sequence"/>
</dbReference>
<feature type="transmembrane region" description="Helical" evidence="1">
    <location>
        <begin position="57"/>
        <end position="78"/>
    </location>
</feature>
<keyword evidence="1" id="KW-0812">Transmembrane</keyword>
<reference evidence="2" key="1">
    <citation type="submission" date="2016-03" db="EMBL/GenBank/DDBJ databases">
        <title>Draft genome sequence of Rosellinia necatrix.</title>
        <authorList>
            <person name="Kanematsu S."/>
        </authorList>
    </citation>
    <scope>NUCLEOTIDE SEQUENCE [LARGE SCALE GENOMIC DNA]</scope>
    <source>
        <strain evidence="2">W97</strain>
    </source>
</reference>
<keyword evidence="1" id="KW-0472">Membrane</keyword>
<gene>
    <name evidence="2" type="ORF">SAMD00023353_7000100</name>
</gene>
<keyword evidence="1" id="KW-1133">Transmembrane helix</keyword>
<dbReference type="AlphaFoldDB" id="A0A1S8ABM6"/>
<keyword evidence="3" id="KW-1185">Reference proteome</keyword>
<sequence length="101" mass="10468">MSWTRDDPHSDRRSLMHLSTSAIWRATAALGVVGLPALAVEALAFPGGSSSDSRGNGSFVAALAGGSGGGGGGGGGAWRRRAWRRGSSRRRCWACSGPRIW</sequence>
<evidence type="ECO:0000256" key="1">
    <source>
        <dbReference type="SAM" id="Phobius"/>
    </source>
</evidence>
<evidence type="ECO:0000313" key="3">
    <source>
        <dbReference type="Proteomes" id="UP000054516"/>
    </source>
</evidence>
<dbReference type="EMBL" id="DF977515">
    <property type="protein sequence ID" value="GAW27090.1"/>
    <property type="molecule type" value="Genomic_DNA"/>
</dbReference>
<accession>A0A1S8ABM6</accession>
<evidence type="ECO:0000313" key="2">
    <source>
        <dbReference type="EMBL" id="GAW27090.1"/>
    </source>
</evidence>
<protein>
    <submittedName>
        <fullName evidence="2">Uncharacterized protein</fullName>
    </submittedName>
</protein>
<feature type="transmembrane region" description="Helical" evidence="1">
    <location>
        <begin position="22"/>
        <end position="45"/>
    </location>
</feature>